<dbReference type="AlphaFoldDB" id="A0A9P6FKK0"/>
<dbReference type="EMBL" id="JAABOA010004969">
    <property type="protein sequence ID" value="KAF9577335.1"/>
    <property type="molecule type" value="Genomic_DNA"/>
</dbReference>
<reference evidence="2" key="1">
    <citation type="journal article" date="2020" name="Fungal Divers.">
        <title>Resolving the Mortierellaceae phylogeny through synthesis of multi-gene phylogenetics and phylogenomics.</title>
        <authorList>
            <person name="Vandepol N."/>
            <person name="Liber J."/>
            <person name="Desiro A."/>
            <person name="Na H."/>
            <person name="Kennedy M."/>
            <person name="Barry K."/>
            <person name="Grigoriev I.V."/>
            <person name="Miller A.N."/>
            <person name="O'Donnell K."/>
            <person name="Stajich J.E."/>
            <person name="Bonito G."/>
        </authorList>
    </citation>
    <scope>NUCLEOTIDE SEQUENCE</scope>
    <source>
        <strain evidence="2">KOD1015</strain>
    </source>
</reference>
<keyword evidence="3" id="KW-1185">Reference proteome</keyword>
<dbReference type="Proteomes" id="UP000780801">
    <property type="component" value="Unassembled WGS sequence"/>
</dbReference>
<evidence type="ECO:0000256" key="1">
    <source>
        <dbReference type="SAM" id="MobiDB-lite"/>
    </source>
</evidence>
<feature type="region of interest" description="Disordered" evidence="1">
    <location>
        <begin position="192"/>
        <end position="212"/>
    </location>
</feature>
<protein>
    <submittedName>
        <fullName evidence="2">Uncharacterized protein</fullName>
    </submittedName>
</protein>
<evidence type="ECO:0000313" key="3">
    <source>
        <dbReference type="Proteomes" id="UP000780801"/>
    </source>
</evidence>
<gene>
    <name evidence="2" type="ORF">BGW38_007508</name>
</gene>
<dbReference type="OrthoDB" id="73901at2759"/>
<name>A0A9P6FKK0_9FUNG</name>
<proteinExistence type="predicted"/>
<accession>A0A9P6FKK0</accession>
<evidence type="ECO:0000313" key="2">
    <source>
        <dbReference type="EMBL" id="KAF9577335.1"/>
    </source>
</evidence>
<sequence>PTGPPSVCLTTPTDSTCSNYTIPASTISAAVSDICKASSFLPGCSLNTACADHSLNQTYCAPLTVLATLCTAKEDTALTGAACSKSYQTFCSNSSLIPACKTQVAFPELPSGKIATGLIYSVCQEMPGMKGCKICPAPEASTGYSVCDEMAALKDLCLDMPEMTQCPSYNKMCNSTKFAPFCSANSSGGHGGHGGHGNNNQTTPGTDKGKNDANAMASSLVMTSVLAAIAGLVSMTL</sequence>
<organism evidence="2 3">
    <name type="scientific">Lunasporangiospora selenospora</name>
    <dbReference type="NCBI Taxonomy" id="979761"/>
    <lineage>
        <taxon>Eukaryota</taxon>
        <taxon>Fungi</taxon>
        <taxon>Fungi incertae sedis</taxon>
        <taxon>Mucoromycota</taxon>
        <taxon>Mortierellomycotina</taxon>
        <taxon>Mortierellomycetes</taxon>
        <taxon>Mortierellales</taxon>
        <taxon>Mortierellaceae</taxon>
        <taxon>Lunasporangiospora</taxon>
    </lineage>
</organism>
<feature type="non-terminal residue" evidence="2">
    <location>
        <position position="1"/>
    </location>
</feature>
<comment type="caution">
    <text evidence="2">The sequence shown here is derived from an EMBL/GenBank/DDBJ whole genome shotgun (WGS) entry which is preliminary data.</text>
</comment>